<keyword evidence="4" id="KW-1185">Reference proteome</keyword>
<feature type="compositionally biased region" description="Acidic residues" evidence="2">
    <location>
        <begin position="294"/>
        <end position="304"/>
    </location>
</feature>
<proteinExistence type="predicted"/>
<evidence type="ECO:0000256" key="2">
    <source>
        <dbReference type="SAM" id="MobiDB-lite"/>
    </source>
</evidence>
<keyword evidence="1" id="KW-0175">Coiled coil</keyword>
<gene>
    <name evidence="3" type="ORF">HNAJ_LOCUS8395</name>
</gene>
<evidence type="ECO:0000313" key="5">
    <source>
        <dbReference type="WBParaSite" id="HNAJ_0000839901-mRNA-1"/>
    </source>
</evidence>
<feature type="compositionally biased region" description="Pro residues" evidence="2">
    <location>
        <begin position="369"/>
        <end position="378"/>
    </location>
</feature>
<evidence type="ECO:0000313" key="3">
    <source>
        <dbReference type="EMBL" id="VDO04336.1"/>
    </source>
</evidence>
<accession>A0A0R3TM74</accession>
<reference evidence="5" key="1">
    <citation type="submission" date="2017-02" db="UniProtKB">
        <authorList>
            <consortium name="WormBaseParasite"/>
        </authorList>
    </citation>
    <scope>IDENTIFICATION</scope>
</reference>
<feature type="region of interest" description="Disordered" evidence="2">
    <location>
        <begin position="341"/>
        <end position="385"/>
    </location>
</feature>
<protein>
    <submittedName>
        <fullName evidence="5">Smoothelin domain-containing protein</fullName>
    </submittedName>
</protein>
<feature type="compositionally biased region" description="Low complexity" evidence="2">
    <location>
        <begin position="20"/>
        <end position="49"/>
    </location>
</feature>
<organism evidence="5">
    <name type="scientific">Rodentolepis nana</name>
    <name type="common">Dwarf tapeworm</name>
    <name type="synonym">Hymenolepis nana</name>
    <dbReference type="NCBI Taxonomy" id="102285"/>
    <lineage>
        <taxon>Eukaryota</taxon>
        <taxon>Metazoa</taxon>
        <taxon>Spiralia</taxon>
        <taxon>Lophotrochozoa</taxon>
        <taxon>Platyhelminthes</taxon>
        <taxon>Cestoda</taxon>
        <taxon>Eucestoda</taxon>
        <taxon>Cyclophyllidea</taxon>
        <taxon>Hymenolepididae</taxon>
        <taxon>Rodentolepis</taxon>
    </lineage>
</organism>
<sequence length="486" mass="53296">MTRLCYYFLLIKLGLEKKCPPTSSSNHLSSNSISPSPSSKASPYSGSHPISRTPVTPSSSPWRVAQMLDSPPPPALPPRRDFPTMSSKQVTSTPPPPPPPPLFENELNDGRKRASTLTQSIRASFNTLSCKGKCRKFAFIGTKKHTKVAVTSSLHDKFDPTTDNACPSDCRFDVAETISKETAENDLNCLLRQLEEVENTMKQLELDDGDFTRSKRARIRDALLARLIRDRRELRQRLQTLAETAQSIIVSFSQENGDLKPSMIEFEKALTTFLSDLDTSSGIELDTQNHDSETESTDTDMEDSELGHKAGRATRGEKLAESARTLDAQLREYVSARYSLASSSTTDPNTGCNPSPAPDAPEQSVSSPILPPPLPPLPSNGYGNGNGYMGYSNGYTNRPTTADNQYSVDRVTLRPALLPQNLPTSARPSSPSDYELAEEALLPTEPKFTHVVPHDAGLSGDTRSVSNPCPNYVCFNKITKANLQLY</sequence>
<dbReference type="WBParaSite" id="HNAJ_0000839901-mRNA-1">
    <property type="protein sequence ID" value="HNAJ_0000839901-mRNA-1"/>
    <property type="gene ID" value="HNAJ_0000839901"/>
</dbReference>
<evidence type="ECO:0000256" key="1">
    <source>
        <dbReference type="SAM" id="Coils"/>
    </source>
</evidence>
<dbReference type="Proteomes" id="UP000278807">
    <property type="component" value="Unassembled WGS sequence"/>
</dbReference>
<feature type="compositionally biased region" description="Pro residues" evidence="2">
    <location>
        <begin position="93"/>
        <end position="102"/>
    </location>
</feature>
<reference evidence="3 4" key="2">
    <citation type="submission" date="2018-11" db="EMBL/GenBank/DDBJ databases">
        <authorList>
            <consortium name="Pathogen Informatics"/>
        </authorList>
    </citation>
    <scope>NUCLEOTIDE SEQUENCE [LARGE SCALE GENOMIC DNA]</scope>
</reference>
<feature type="compositionally biased region" description="Polar residues" evidence="2">
    <location>
        <begin position="341"/>
        <end position="353"/>
    </location>
</feature>
<feature type="region of interest" description="Disordered" evidence="2">
    <location>
        <begin position="19"/>
        <end position="107"/>
    </location>
</feature>
<dbReference type="AlphaFoldDB" id="A0A0R3TM74"/>
<feature type="region of interest" description="Disordered" evidence="2">
    <location>
        <begin position="281"/>
        <end position="321"/>
    </location>
</feature>
<name>A0A0R3TM74_RODNA</name>
<dbReference type="OrthoDB" id="6235964at2759"/>
<evidence type="ECO:0000313" key="4">
    <source>
        <dbReference type="Proteomes" id="UP000278807"/>
    </source>
</evidence>
<feature type="coiled-coil region" evidence="1">
    <location>
        <begin position="180"/>
        <end position="244"/>
    </location>
</feature>
<dbReference type="EMBL" id="UZAE01012279">
    <property type="protein sequence ID" value="VDO04336.1"/>
    <property type="molecule type" value="Genomic_DNA"/>
</dbReference>